<dbReference type="Proteomes" id="UP001203665">
    <property type="component" value="Unassembled WGS sequence"/>
</dbReference>
<feature type="domain" description="Transglycosylase SLT" evidence="2">
    <location>
        <begin position="109"/>
        <end position="213"/>
    </location>
</feature>
<keyword evidence="4" id="KW-1185">Reference proteome</keyword>
<dbReference type="SUPFAM" id="SSF53955">
    <property type="entry name" value="Lysozyme-like"/>
    <property type="match status" value="1"/>
</dbReference>
<dbReference type="EMBL" id="JAMQJY010000001">
    <property type="protein sequence ID" value="MCM2675050.1"/>
    <property type="molecule type" value="Genomic_DNA"/>
</dbReference>
<comment type="similarity">
    <text evidence="1">Belongs to the transglycosylase Slt family.</text>
</comment>
<dbReference type="CDD" id="cd00254">
    <property type="entry name" value="LT-like"/>
    <property type="match status" value="1"/>
</dbReference>
<evidence type="ECO:0000313" key="4">
    <source>
        <dbReference type="Proteomes" id="UP001203665"/>
    </source>
</evidence>
<dbReference type="PROSITE" id="PS00922">
    <property type="entry name" value="TRANSGLYCOSYLASE"/>
    <property type="match status" value="1"/>
</dbReference>
<dbReference type="InterPro" id="IPR023346">
    <property type="entry name" value="Lysozyme-like_dom_sf"/>
</dbReference>
<name>A0ABT0XGL9_9BACI</name>
<dbReference type="RefSeq" id="WP_251605240.1">
    <property type="nucleotide sequence ID" value="NZ_JAMQJY010000001.1"/>
</dbReference>
<dbReference type="PANTHER" id="PTHR37423">
    <property type="entry name" value="SOLUBLE LYTIC MUREIN TRANSGLYCOSYLASE-RELATED"/>
    <property type="match status" value="1"/>
</dbReference>
<accession>A0ABT0XGL9</accession>
<dbReference type="Gene3D" id="1.10.530.10">
    <property type="match status" value="1"/>
</dbReference>
<dbReference type="PANTHER" id="PTHR37423:SF2">
    <property type="entry name" value="MEMBRANE-BOUND LYTIC MUREIN TRANSGLYCOSYLASE C"/>
    <property type="match status" value="1"/>
</dbReference>
<dbReference type="InterPro" id="IPR000189">
    <property type="entry name" value="Transglyc_AS"/>
</dbReference>
<sequence>MDYTLLKNQLYSMRNQTQLTWGNQLNSTQDDSSQSFSNILSNQLADQHVIQPSTSSFSDLFLSQAAREKFEMLQQIVPPASNTQIADSNVVAPKQTEGKHGSKSAFDDIIHAAATRFSIDPKLIYAVIKNESNFNPNAKSHAGASGLMQLMPATARGLGVQNVFNPEQNINGGAKYLKSMLTKYNGDIEKALAAYNAGPGNVDKYNGIPPFKETMAYVPKVMNTYRNA</sequence>
<comment type="caution">
    <text evidence="3">The sequence shown here is derived from an EMBL/GenBank/DDBJ whole genome shotgun (WGS) entry which is preliminary data.</text>
</comment>
<proteinExistence type="inferred from homology"/>
<reference evidence="3" key="1">
    <citation type="submission" date="2022-06" db="EMBL/GenBank/DDBJ databases">
        <title>Alkalicoccobacillus porphyridii sp. nov., isolated from a marine red alga, Porphyridium purpureum and reclassification of Shouchella plakortidis and Shouchella gibsonii as Alkalicoccobacillus plakortidis comb. nov. and Alkalicoccobacillus gibsonii comb. nov.</title>
        <authorList>
            <person name="Kim K.H."/>
            <person name="Lee J.K."/>
            <person name="Han D.M."/>
            <person name="Baek J.H."/>
            <person name="Jeon C.O."/>
        </authorList>
    </citation>
    <scope>NUCLEOTIDE SEQUENCE</scope>
    <source>
        <strain evidence="3">DSM 19153</strain>
    </source>
</reference>
<protein>
    <submittedName>
        <fullName evidence="3">Lytic transglycosylase domain-containing protein</fullName>
    </submittedName>
</protein>
<organism evidence="3 4">
    <name type="scientific">Alkalicoccobacillus plakortidis</name>
    <dbReference type="NCBI Taxonomy" id="444060"/>
    <lineage>
        <taxon>Bacteria</taxon>
        <taxon>Bacillati</taxon>
        <taxon>Bacillota</taxon>
        <taxon>Bacilli</taxon>
        <taxon>Bacillales</taxon>
        <taxon>Bacillaceae</taxon>
        <taxon>Alkalicoccobacillus</taxon>
    </lineage>
</organism>
<evidence type="ECO:0000313" key="3">
    <source>
        <dbReference type="EMBL" id="MCM2675050.1"/>
    </source>
</evidence>
<evidence type="ECO:0000259" key="2">
    <source>
        <dbReference type="Pfam" id="PF01464"/>
    </source>
</evidence>
<gene>
    <name evidence="3" type="ORF">NDM98_05825</name>
</gene>
<evidence type="ECO:0000256" key="1">
    <source>
        <dbReference type="ARBA" id="ARBA00007734"/>
    </source>
</evidence>
<dbReference type="InterPro" id="IPR008258">
    <property type="entry name" value="Transglycosylase_SLT_dom_1"/>
</dbReference>
<dbReference type="Pfam" id="PF01464">
    <property type="entry name" value="SLT"/>
    <property type="match status" value="1"/>
</dbReference>